<evidence type="ECO:0000256" key="4">
    <source>
        <dbReference type="ARBA" id="ARBA00022989"/>
    </source>
</evidence>
<organism evidence="8 9">
    <name type="scientific">Terrisporobacter othiniensis</name>
    <dbReference type="NCBI Taxonomy" id="1577792"/>
    <lineage>
        <taxon>Bacteria</taxon>
        <taxon>Bacillati</taxon>
        <taxon>Bacillota</taxon>
        <taxon>Clostridia</taxon>
        <taxon>Peptostreptococcales</taxon>
        <taxon>Peptostreptococcaceae</taxon>
        <taxon>Terrisporobacter</taxon>
    </lineage>
</organism>
<feature type="transmembrane region" description="Helical" evidence="7">
    <location>
        <begin position="94"/>
        <end position="116"/>
    </location>
</feature>
<feature type="transmembrane region" description="Helical" evidence="7">
    <location>
        <begin position="437"/>
        <end position="457"/>
    </location>
</feature>
<dbReference type="Pfam" id="PF00209">
    <property type="entry name" value="SNF"/>
    <property type="match status" value="2"/>
</dbReference>
<comment type="similarity">
    <text evidence="6">Belongs to the sodium:neurotransmitter symporter (SNF) (TC 2.A.22) family.</text>
</comment>
<sequence length="521" mass="56586">MAENREQWGSKIGLILAMAGNAVGLGNFWRFPYIAATNGGGAFMIPYFFALIVIGIPVMLIEWSIGRYGGAHGHGTVGPMIYLQAKKAVKPKTAIILGALAGAIAFGVTLLVNSYYTHIIGWSLGYAVQSLTGGYVGVDGSTFFVQYITDPKMLIFWVISLALLGWAVMKGVSEGIEAWAKVMMPTIYVFGIILVIRALTLGAPVNPDWSAMNGLNFVWNPDLSKLTSASVVTATGQIFFTLSLGMGIICNYASYLQADEDIVAASVATVSLNEFAEVILAGTSVIPISYAFLGPEGIKGSIGLAFMALPNVFADMTGGRIFGAVWFFLLFFAGFTSAIAMYNYLVALLEEDMGIQRKKGAVIIFLAYLIVGAPIALESIVTGTANLFYFTEVDNWIGNYLLIVLGLIEVIVVAWLVKDPALDEMNKGGLWKVPKWFFRLFHQFLTPISIIVFLAIFTKDYALAGNFKAIPSYMAGNEQFVVWVNLARAVVVCILIVGFIQTYKSIKSKYTSEINNNKVEA</sequence>
<dbReference type="InterPro" id="IPR037272">
    <property type="entry name" value="SNS_sf"/>
</dbReference>
<dbReference type="OrthoDB" id="9762833at2"/>
<dbReference type="InterPro" id="IPR000175">
    <property type="entry name" value="Na/ntran_symport"/>
</dbReference>
<dbReference type="GO" id="GO:0016020">
    <property type="term" value="C:membrane"/>
    <property type="evidence" value="ECO:0007669"/>
    <property type="project" value="UniProtKB-SubCell"/>
</dbReference>
<evidence type="ECO:0000313" key="8">
    <source>
        <dbReference type="EMBL" id="KHS56409.1"/>
    </source>
</evidence>
<dbReference type="GO" id="GO:0015293">
    <property type="term" value="F:symporter activity"/>
    <property type="evidence" value="ECO:0007669"/>
    <property type="project" value="UniProtKB-KW"/>
</dbReference>
<feature type="transmembrane region" description="Helical" evidence="7">
    <location>
        <begin position="226"/>
        <end position="250"/>
    </location>
</feature>
<proteinExistence type="inferred from homology"/>
<dbReference type="PANTHER" id="PTHR42948">
    <property type="entry name" value="TRANSPORTER"/>
    <property type="match status" value="1"/>
</dbReference>
<accession>A0A0B3VUX3</accession>
<feature type="transmembrane region" description="Helical" evidence="7">
    <location>
        <begin position="154"/>
        <end position="173"/>
    </location>
</feature>
<keyword evidence="4 7" id="KW-1133">Transmembrane helix</keyword>
<dbReference type="Proteomes" id="UP000031189">
    <property type="component" value="Unassembled WGS sequence"/>
</dbReference>
<dbReference type="PROSITE" id="PS00610">
    <property type="entry name" value="NA_NEUROTRAN_SYMP_1"/>
    <property type="match status" value="1"/>
</dbReference>
<name>A0A0B3VUX3_9FIRM</name>
<feature type="transmembrane region" description="Helical" evidence="7">
    <location>
        <begin position="397"/>
        <end position="417"/>
    </location>
</feature>
<evidence type="ECO:0000256" key="7">
    <source>
        <dbReference type="SAM" id="Phobius"/>
    </source>
</evidence>
<keyword evidence="3 6" id="KW-0812">Transmembrane</keyword>
<dbReference type="CDD" id="cd10333">
    <property type="entry name" value="LeuT-like_sbd"/>
    <property type="match status" value="1"/>
</dbReference>
<feature type="transmembrane region" description="Helical" evidence="7">
    <location>
        <begin position="480"/>
        <end position="500"/>
    </location>
</feature>
<feature type="transmembrane region" description="Helical" evidence="7">
    <location>
        <begin position="325"/>
        <end position="348"/>
    </location>
</feature>
<dbReference type="EMBL" id="JWHR01000112">
    <property type="protein sequence ID" value="KHS56409.1"/>
    <property type="molecule type" value="Genomic_DNA"/>
</dbReference>
<gene>
    <name evidence="8" type="ORF">QX51_13255</name>
</gene>
<feature type="transmembrane region" description="Helical" evidence="7">
    <location>
        <begin position="41"/>
        <end position="61"/>
    </location>
</feature>
<evidence type="ECO:0000256" key="6">
    <source>
        <dbReference type="RuleBase" id="RU003732"/>
    </source>
</evidence>
<keyword evidence="6" id="KW-0769">Symport</keyword>
<evidence type="ECO:0000256" key="1">
    <source>
        <dbReference type="ARBA" id="ARBA00004141"/>
    </source>
</evidence>
<dbReference type="RefSeq" id="WP_039680377.1">
    <property type="nucleotide sequence ID" value="NZ_JAWGXO010000009.1"/>
</dbReference>
<dbReference type="PRINTS" id="PR00176">
    <property type="entry name" value="NANEUSMPORT"/>
</dbReference>
<evidence type="ECO:0000256" key="5">
    <source>
        <dbReference type="ARBA" id="ARBA00023136"/>
    </source>
</evidence>
<evidence type="ECO:0000256" key="2">
    <source>
        <dbReference type="ARBA" id="ARBA00022448"/>
    </source>
</evidence>
<feature type="transmembrane region" description="Helical" evidence="7">
    <location>
        <begin position="262"/>
        <end position="286"/>
    </location>
</feature>
<evidence type="ECO:0000256" key="3">
    <source>
        <dbReference type="ARBA" id="ARBA00022692"/>
    </source>
</evidence>
<keyword evidence="9" id="KW-1185">Reference proteome</keyword>
<feature type="transmembrane region" description="Helical" evidence="7">
    <location>
        <begin position="185"/>
        <end position="206"/>
    </location>
</feature>
<feature type="transmembrane region" description="Helical" evidence="7">
    <location>
        <begin position="12"/>
        <end position="29"/>
    </location>
</feature>
<dbReference type="PANTHER" id="PTHR42948:SF1">
    <property type="entry name" value="TRANSPORTER"/>
    <property type="match status" value="1"/>
</dbReference>
<comment type="caution">
    <text evidence="8">The sequence shown here is derived from an EMBL/GenBank/DDBJ whole genome shotgun (WGS) entry which is preliminary data.</text>
</comment>
<dbReference type="AlphaFoldDB" id="A0A0B3VUX3"/>
<feature type="transmembrane region" description="Helical" evidence="7">
    <location>
        <begin position="360"/>
        <end position="377"/>
    </location>
</feature>
<keyword evidence="5 7" id="KW-0472">Membrane</keyword>
<comment type="subcellular location">
    <subcellularLocation>
        <location evidence="1">Membrane</location>
        <topology evidence="1">Multi-pass membrane protein</topology>
    </subcellularLocation>
</comment>
<keyword evidence="2 6" id="KW-0813">Transport</keyword>
<dbReference type="NCBIfam" id="NF037979">
    <property type="entry name" value="Na_transp"/>
    <property type="match status" value="1"/>
</dbReference>
<reference evidence="8 9" key="1">
    <citation type="submission" date="2014-12" db="EMBL/GenBank/DDBJ databases">
        <title>Draft genome sequence of Terrisporobacter sp. 08-306576, isolated from the blood culture of a bacteremia patient.</title>
        <authorList>
            <person name="Lund L.C."/>
            <person name="Sydenham T.V."/>
            <person name="Hogh S.V."/>
            <person name="Skov M.N."/>
            <person name="Kemp M."/>
            <person name="Justesen U.S."/>
        </authorList>
    </citation>
    <scope>NUCLEOTIDE SEQUENCE [LARGE SCALE GENOMIC DNA]</scope>
    <source>
        <strain evidence="8 9">08-306576</strain>
    </source>
</reference>
<dbReference type="SUPFAM" id="SSF161070">
    <property type="entry name" value="SNF-like"/>
    <property type="match status" value="1"/>
</dbReference>
<protein>
    <recommendedName>
        <fullName evidence="6">Transporter</fullName>
    </recommendedName>
</protein>
<dbReference type="STRING" id="1577792.QX51_13255"/>
<evidence type="ECO:0000313" key="9">
    <source>
        <dbReference type="Proteomes" id="UP000031189"/>
    </source>
</evidence>
<dbReference type="PROSITE" id="PS50267">
    <property type="entry name" value="NA_NEUROTRAN_SYMP_3"/>
    <property type="match status" value="1"/>
</dbReference>